<comment type="caution">
    <text evidence="1">The sequence shown here is derived from an EMBL/GenBank/DDBJ whole genome shotgun (WGS) entry which is preliminary data.</text>
</comment>
<evidence type="ECO:0000313" key="1">
    <source>
        <dbReference type="EMBL" id="EJK73807.1"/>
    </source>
</evidence>
<organism evidence="1 2">
    <name type="scientific">Thalassiosira oceanica</name>
    <name type="common">Marine diatom</name>
    <dbReference type="NCBI Taxonomy" id="159749"/>
    <lineage>
        <taxon>Eukaryota</taxon>
        <taxon>Sar</taxon>
        <taxon>Stramenopiles</taxon>
        <taxon>Ochrophyta</taxon>
        <taxon>Bacillariophyta</taxon>
        <taxon>Coscinodiscophyceae</taxon>
        <taxon>Thalassiosirophycidae</taxon>
        <taxon>Thalassiosirales</taxon>
        <taxon>Thalassiosiraceae</taxon>
        <taxon>Thalassiosira</taxon>
    </lineage>
</organism>
<sequence length="420" mass="47120">MPGKILPKILPLVLLLSAVQLAFNLLYLTRVGGGGDYDDPSRAATSSGRAAKSPTAVERSALTLTGMARTYGDVSDPAINFLVDMSCLHAVSSVVYVSEEDSGGHQMRKKFKNKIAAISIHRYAPLRDVFRNSSSSNCGNRIRIRQVPKDQILLVSSIAEDREKAKGGGGGGRDWRDSKVPAMIRENSPLDPLSRIARIKRAREHSRRELFKEMVLERQILNESVTTGTAWLRNRTVAVLDLDLYSYPPVEEVVVISDRLVSERRGGVDAICANGLQVHNGRRQYYDTFATVLDVVNGLGNQELESMNQAQKLRWIMEYNNDKYRFEREMTSRSESEGAGHPDRMNIVPVRSCFNGLTVYRADAYLDLSCRYDGYSPHDLAFVSKREGQACEHVVLHECLRRTRRFGMAVAADVFTLWHH</sequence>
<evidence type="ECO:0000313" key="2">
    <source>
        <dbReference type="Proteomes" id="UP000266841"/>
    </source>
</evidence>
<dbReference type="AlphaFoldDB" id="K0TNT8"/>
<dbReference type="EMBL" id="AGNL01004199">
    <property type="protein sequence ID" value="EJK73807.1"/>
    <property type="molecule type" value="Genomic_DNA"/>
</dbReference>
<name>K0TNT8_THAOC</name>
<dbReference type="OrthoDB" id="189651at2759"/>
<dbReference type="Proteomes" id="UP000266841">
    <property type="component" value="Unassembled WGS sequence"/>
</dbReference>
<gene>
    <name evidence="1" type="ORF">THAOC_04550</name>
</gene>
<accession>K0TNT8</accession>
<protein>
    <submittedName>
        <fullName evidence="1">Uncharacterized protein</fullName>
    </submittedName>
</protein>
<reference evidence="1 2" key="1">
    <citation type="journal article" date="2012" name="Genome Biol.">
        <title>Genome and low-iron response of an oceanic diatom adapted to chronic iron limitation.</title>
        <authorList>
            <person name="Lommer M."/>
            <person name="Specht M."/>
            <person name="Roy A.S."/>
            <person name="Kraemer L."/>
            <person name="Andreson R."/>
            <person name="Gutowska M.A."/>
            <person name="Wolf J."/>
            <person name="Bergner S.V."/>
            <person name="Schilhabel M.B."/>
            <person name="Klostermeier U.C."/>
            <person name="Beiko R.G."/>
            <person name="Rosenstiel P."/>
            <person name="Hippler M."/>
            <person name="Laroche J."/>
        </authorList>
    </citation>
    <scope>NUCLEOTIDE SEQUENCE [LARGE SCALE GENOMIC DNA]</scope>
    <source>
        <strain evidence="1 2">CCMP1005</strain>
    </source>
</reference>
<keyword evidence="2" id="KW-1185">Reference proteome</keyword>
<proteinExistence type="predicted"/>